<dbReference type="PANTHER" id="PTHR38445:SF9">
    <property type="entry name" value="HTH-TYPE TRANSCRIPTIONAL REPRESSOR YTRA"/>
    <property type="match status" value="1"/>
</dbReference>
<keyword evidence="2" id="KW-0238">DNA-binding</keyword>
<evidence type="ECO:0000256" key="1">
    <source>
        <dbReference type="ARBA" id="ARBA00023015"/>
    </source>
</evidence>
<dbReference type="Gene3D" id="1.10.10.10">
    <property type="entry name" value="Winged helix-like DNA-binding domain superfamily/Winged helix DNA-binding domain"/>
    <property type="match status" value="1"/>
</dbReference>
<dbReference type="RefSeq" id="WP_207337836.1">
    <property type="nucleotide sequence ID" value="NZ_JAFMYU010000023.1"/>
</dbReference>
<evidence type="ECO:0000259" key="4">
    <source>
        <dbReference type="PROSITE" id="PS50949"/>
    </source>
</evidence>
<dbReference type="EMBL" id="JAFMYU010000023">
    <property type="protein sequence ID" value="MBO0933872.1"/>
    <property type="molecule type" value="Genomic_DNA"/>
</dbReference>
<evidence type="ECO:0000313" key="5">
    <source>
        <dbReference type="EMBL" id="MBO0933872.1"/>
    </source>
</evidence>
<comment type="caution">
    <text evidence="5">The sequence shown here is derived from an EMBL/GenBank/DDBJ whole genome shotgun (WGS) entry which is preliminary data.</text>
</comment>
<dbReference type="InterPro" id="IPR028082">
    <property type="entry name" value="Peripla_BP_I"/>
</dbReference>
<dbReference type="InterPro" id="IPR036388">
    <property type="entry name" value="WH-like_DNA-bd_sf"/>
</dbReference>
<sequence>MKSDATLLDQNRSPKYLQVVNAIVRDIEKGVLSLGDQLPSINEACAAWYLSKDSVKRAYETLYQQGFITSINRKGFFIAGQSKRHALRVLMVAGQLTDSVKQLHDAITTNLNRDVILDICSYNYQRQLLCQLLGKHLGDYHYFVLMPHLVGQDPATLQCLRNVPGQQLILIGNQWQDVLQHGHQLRFGGETALYEALQSKLSTLRKYSRLNLILPEHDCFDAESIRAFQRFCITYQFDFQLIDELLEADMQSHEAYFVADSRHLIALVDYSQRSGLQLGQDLGIVSFVENEYTRLLAGGVSVIAHPSAAMGRLVAQILSGQPSACTTPHSLPLQLQFRASC</sequence>
<name>A0A939GC40_9BACT</name>
<keyword evidence="3" id="KW-0804">Transcription</keyword>
<accession>A0A939GC40</accession>
<evidence type="ECO:0000256" key="3">
    <source>
        <dbReference type="ARBA" id="ARBA00023163"/>
    </source>
</evidence>
<dbReference type="Pfam" id="PF13377">
    <property type="entry name" value="Peripla_BP_3"/>
    <property type="match status" value="1"/>
</dbReference>
<dbReference type="Pfam" id="PF00392">
    <property type="entry name" value="GntR"/>
    <property type="match status" value="1"/>
</dbReference>
<dbReference type="InterPro" id="IPR036390">
    <property type="entry name" value="WH_DNA-bd_sf"/>
</dbReference>
<dbReference type="GO" id="GO:0003677">
    <property type="term" value="F:DNA binding"/>
    <property type="evidence" value="ECO:0007669"/>
    <property type="project" value="UniProtKB-KW"/>
</dbReference>
<reference evidence="5 6" key="1">
    <citation type="submission" date="2021-03" db="EMBL/GenBank/DDBJ databases">
        <title>Fibrella sp. HMF5036 genome sequencing and assembly.</title>
        <authorList>
            <person name="Kang H."/>
            <person name="Kim H."/>
            <person name="Bae S."/>
            <person name="Joh K."/>
        </authorList>
    </citation>
    <scope>NUCLEOTIDE SEQUENCE [LARGE SCALE GENOMIC DNA]</scope>
    <source>
        <strain evidence="5 6">HMF5036</strain>
    </source>
</reference>
<keyword evidence="1" id="KW-0805">Transcription regulation</keyword>
<dbReference type="CDD" id="cd07377">
    <property type="entry name" value="WHTH_GntR"/>
    <property type="match status" value="1"/>
</dbReference>
<gene>
    <name evidence="5" type="ORF">J2I48_22880</name>
</gene>
<dbReference type="AlphaFoldDB" id="A0A939GC40"/>
<organism evidence="5 6">
    <name type="scientific">Fibrella aquatilis</name>
    <dbReference type="NCBI Taxonomy" id="2817059"/>
    <lineage>
        <taxon>Bacteria</taxon>
        <taxon>Pseudomonadati</taxon>
        <taxon>Bacteroidota</taxon>
        <taxon>Cytophagia</taxon>
        <taxon>Cytophagales</taxon>
        <taxon>Spirosomataceae</taxon>
        <taxon>Fibrella</taxon>
    </lineage>
</organism>
<dbReference type="InterPro" id="IPR046335">
    <property type="entry name" value="LacI/GalR-like_sensor"/>
</dbReference>
<dbReference type="Gene3D" id="3.40.50.2300">
    <property type="match status" value="1"/>
</dbReference>
<evidence type="ECO:0000313" key="6">
    <source>
        <dbReference type="Proteomes" id="UP000664795"/>
    </source>
</evidence>
<dbReference type="PANTHER" id="PTHR38445">
    <property type="entry name" value="HTH-TYPE TRANSCRIPTIONAL REPRESSOR YTRA"/>
    <property type="match status" value="1"/>
</dbReference>
<dbReference type="SMART" id="SM00345">
    <property type="entry name" value="HTH_GNTR"/>
    <property type="match status" value="1"/>
</dbReference>
<dbReference type="PROSITE" id="PS50949">
    <property type="entry name" value="HTH_GNTR"/>
    <property type="match status" value="1"/>
</dbReference>
<dbReference type="SUPFAM" id="SSF53822">
    <property type="entry name" value="Periplasmic binding protein-like I"/>
    <property type="match status" value="1"/>
</dbReference>
<keyword evidence="6" id="KW-1185">Reference proteome</keyword>
<evidence type="ECO:0000256" key="2">
    <source>
        <dbReference type="ARBA" id="ARBA00023125"/>
    </source>
</evidence>
<dbReference type="Proteomes" id="UP000664795">
    <property type="component" value="Unassembled WGS sequence"/>
</dbReference>
<dbReference type="SUPFAM" id="SSF46785">
    <property type="entry name" value="Winged helix' DNA-binding domain"/>
    <property type="match status" value="1"/>
</dbReference>
<feature type="domain" description="HTH gntR-type" evidence="4">
    <location>
        <begin position="13"/>
        <end position="81"/>
    </location>
</feature>
<proteinExistence type="predicted"/>
<protein>
    <submittedName>
        <fullName evidence="5">GntR family transcriptional regulator</fullName>
    </submittedName>
</protein>
<dbReference type="GO" id="GO:0003700">
    <property type="term" value="F:DNA-binding transcription factor activity"/>
    <property type="evidence" value="ECO:0007669"/>
    <property type="project" value="InterPro"/>
</dbReference>
<dbReference type="InterPro" id="IPR000524">
    <property type="entry name" value="Tscrpt_reg_HTH_GntR"/>
</dbReference>